<keyword evidence="1" id="KW-0808">Transferase</keyword>
<dbReference type="SUPFAM" id="SSF52540">
    <property type="entry name" value="P-loop containing nucleoside triphosphate hydrolases"/>
    <property type="match status" value="1"/>
</dbReference>
<name>A0A6G9QL62_9GAMM</name>
<organism evidence="1 2">
    <name type="scientific">Shewanella aestuarii</name>
    <dbReference type="NCBI Taxonomy" id="1028752"/>
    <lineage>
        <taxon>Bacteria</taxon>
        <taxon>Pseudomonadati</taxon>
        <taxon>Pseudomonadota</taxon>
        <taxon>Gammaproteobacteria</taxon>
        <taxon>Alteromonadales</taxon>
        <taxon>Shewanellaceae</taxon>
        <taxon>Shewanella</taxon>
    </lineage>
</organism>
<dbReference type="GO" id="GO:0016020">
    <property type="term" value="C:membrane"/>
    <property type="evidence" value="ECO:0007669"/>
    <property type="project" value="InterPro"/>
</dbReference>
<dbReference type="InterPro" id="IPR027417">
    <property type="entry name" value="P-loop_NTPase"/>
</dbReference>
<proteinExistence type="predicted"/>
<evidence type="ECO:0000313" key="2">
    <source>
        <dbReference type="Proteomes" id="UP000502608"/>
    </source>
</evidence>
<dbReference type="InterPro" id="IPR005331">
    <property type="entry name" value="Sulfotransferase"/>
</dbReference>
<keyword evidence="2" id="KW-1185">Reference proteome</keyword>
<reference evidence="1 2" key="1">
    <citation type="submission" date="2020-03" db="EMBL/GenBank/DDBJ databases">
        <title>Complete genome sequence of Shewanella sp.</title>
        <authorList>
            <person name="Kim Y.-S."/>
            <person name="Kim S.-J."/>
            <person name="Jung H.-K."/>
            <person name="Kim K.-H."/>
        </authorList>
    </citation>
    <scope>NUCLEOTIDE SEQUENCE [LARGE SCALE GENOMIC DNA]</scope>
    <source>
        <strain evidence="1 2">PN3F2</strain>
    </source>
</reference>
<gene>
    <name evidence="1" type="ORF">HBH39_12060</name>
</gene>
<dbReference type="EMBL" id="CP050313">
    <property type="protein sequence ID" value="QIR15128.1"/>
    <property type="molecule type" value="Genomic_DNA"/>
</dbReference>
<protein>
    <submittedName>
        <fullName evidence="1">Sulfotransferase family 2 domain-containing protein</fullName>
    </submittedName>
</protein>
<dbReference type="Gene3D" id="3.40.50.300">
    <property type="entry name" value="P-loop containing nucleotide triphosphate hydrolases"/>
    <property type="match status" value="2"/>
</dbReference>
<accession>A0A6G9QL62</accession>
<dbReference type="AlphaFoldDB" id="A0A6G9QL62"/>
<dbReference type="Pfam" id="PF03567">
    <property type="entry name" value="Sulfotransfer_2"/>
    <property type="match status" value="1"/>
</dbReference>
<dbReference type="GO" id="GO:0008146">
    <property type="term" value="F:sulfotransferase activity"/>
    <property type="evidence" value="ECO:0007669"/>
    <property type="project" value="InterPro"/>
</dbReference>
<dbReference type="Proteomes" id="UP000502608">
    <property type="component" value="Chromosome"/>
</dbReference>
<dbReference type="KEGG" id="saes:HBH39_12060"/>
<sequence length="322" mass="37444">MFFKKYKLAQKSLFIHIPKTAGTSFRSAISMHGVYSDYGINSKSTNFEIKRLIYEHNDFYQYKCNFLNSRQQWLCGHVPLVKYIDFVSVRNIFTFLRNPVSHLLSHYNHFVNHKGYEGDLDSFILSRNDVNIQTIYLNYLPLPLIGCVGITEYYADSIDLINKCNNLKLSVDRENVNVSKKLTESNISSEDIVKYTQLLNRDIEYYQQALSLFLQRKEYFKNGKEWVYAYAVVNNHSITGCAYFNRSDEYVVLDLIRNGKSIAKLNANSYFSSFPKAVFPRSRYIGFTYPLENSSSEDIFDIIVVSTGQKINLEPLKLLSHN</sequence>
<dbReference type="RefSeq" id="WP_167678600.1">
    <property type="nucleotide sequence ID" value="NZ_CP050313.1"/>
</dbReference>
<evidence type="ECO:0000313" key="1">
    <source>
        <dbReference type="EMBL" id="QIR15128.1"/>
    </source>
</evidence>